<comment type="caution">
    <text evidence="2">The sequence shown here is derived from an EMBL/GenBank/DDBJ whole genome shotgun (WGS) entry which is preliminary data.</text>
</comment>
<gene>
    <name evidence="2" type="ORF">EV420DRAFT_1735980</name>
</gene>
<dbReference type="EMBL" id="JAUEPS010000094">
    <property type="protein sequence ID" value="KAK0438716.1"/>
    <property type="molecule type" value="Genomic_DNA"/>
</dbReference>
<evidence type="ECO:0000313" key="3">
    <source>
        <dbReference type="Proteomes" id="UP001175211"/>
    </source>
</evidence>
<proteinExistence type="predicted"/>
<sequence>MTSRHGSQWYNYCGFVDLEAFKDNDCVSDEGEEADDIDDFIDDSNDTTQSSIATFSHGSEDPTAEELEDLVSAVMERARKCRRIDTDLNARNTDPVDGPWVVRSRGQLWRVHVKKHTEDHLVSRLRHYNTPEHCLIAAFCLALIPQWVYLDCQYVNPALRSLLSSSFSVVTTNGCPILEQISDGEESSIQTMQQGKPDPQQGDWVVVTRGPYRNDVGCVREIYDWGAEVLVVPCFYAHEHRHVPQKDKRKNSSLSLWDSTRTLDRLGTTRQIRLETSRKRPDSEYDHGLLILECEIHSLVPATTISVSTLALFMQSQHVIILQAESRVPCPMEWHFQVGDVVELPGPPYDRSGVVCSVNTVGVAVDLDNGAGIHQFPFCCLVKRILVGDFIVCLESGRKGIVQAVENFHIAALTKGPDGEIEEFQRPRNLVSRQSQHTQDYSDYVLKPTAAPNASCIGQHIVIAGYGLVLGGKGGLVIDVIIEEGLTMVMVTLDDEPDFPRMFLPGELTIEGQGEQLDIGETSKALEQIKDPIKTTSETPWIGIQVAVFQTGHPLRNKIGTVRDVICGQDSDSGLRLIIVLETYDPAITNKEYTVDYEHVLQVETKLPLRLHQPLMRSQMAFLPRQSFLQSGSEERMARLGQTQPGHFIRYRAATPPSHLDPAWDPRSKTPPLPGQSSSVSGSRFHLGYEHHVNGKAKTLVFHQGGNSSQVECYIRKGKKKIEAVSAELVEAMHPATPRNYECWIVIKGRHTGKYVRSIRYEKGATPKMPTWWTVAVVTPAEGQVDEQTGEELHLESTDLCLEEESESSRETNMLFSQKLREEAPRH</sequence>
<dbReference type="RefSeq" id="XP_060323025.1">
    <property type="nucleotide sequence ID" value="XM_060480025.1"/>
</dbReference>
<feature type="region of interest" description="Disordered" evidence="1">
    <location>
        <begin position="802"/>
        <end position="827"/>
    </location>
</feature>
<dbReference type="Proteomes" id="UP001175211">
    <property type="component" value="Unassembled WGS sequence"/>
</dbReference>
<protein>
    <recommendedName>
        <fullName evidence="4">Chromatin elongation factor spt5</fullName>
    </recommendedName>
</protein>
<name>A0AA39JBG1_ARMTA</name>
<evidence type="ECO:0000256" key="1">
    <source>
        <dbReference type="SAM" id="MobiDB-lite"/>
    </source>
</evidence>
<evidence type="ECO:0000313" key="2">
    <source>
        <dbReference type="EMBL" id="KAK0438716.1"/>
    </source>
</evidence>
<feature type="region of interest" description="Disordered" evidence="1">
    <location>
        <begin position="657"/>
        <end position="681"/>
    </location>
</feature>
<dbReference type="AlphaFoldDB" id="A0AA39JBG1"/>
<keyword evidence="3" id="KW-1185">Reference proteome</keyword>
<reference evidence="2" key="1">
    <citation type="submission" date="2023-06" db="EMBL/GenBank/DDBJ databases">
        <authorList>
            <consortium name="Lawrence Berkeley National Laboratory"/>
            <person name="Ahrendt S."/>
            <person name="Sahu N."/>
            <person name="Indic B."/>
            <person name="Wong-Bajracharya J."/>
            <person name="Merenyi Z."/>
            <person name="Ke H.-M."/>
            <person name="Monk M."/>
            <person name="Kocsube S."/>
            <person name="Drula E."/>
            <person name="Lipzen A."/>
            <person name="Balint B."/>
            <person name="Henrissat B."/>
            <person name="Andreopoulos B."/>
            <person name="Martin F.M."/>
            <person name="Harder C.B."/>
            <person name="Rigling D."/>
            <person name="Ford K.L."/>
            <person name="Foster G.D."/>
            <person name="Pangilinan J."/>
            <person name="Papanicolaou A."/>
            <person name="Barry K."/>
            <person name="LaButti K."/>
            <person name="Viragh M."/>
            <person name="Koriabine M."/>
            <person name="Yan M."/>
            <person name="Riley R."/>
            <person name="Champramary S."/>
            <person name="Plett K.L."/>
            <person name="Tsai I.J."/>
            <person name="Slot J."/>
            <person name="Sipos G."/>
            <person name="Plett J."/>
            <person name="Nagy L.G."/>
            <person name="Grigoriev I.V."/>
        </authorList>
    </citation>
    <scope>NUCLEOTIDE SEQUENCE</scope>
    <source>
        <strain evidence="2">CCBAS 213</strain>
    </source>
</reference>
<dbReference type="GeneID" id="85363573"/>
<evidence type="ECO:0008006" key="4">
    <source>
        <dbReference type="Google" id="ProtNLM"/>
    </source>
</evidence>
<accession>A0AA39JBG1</accession>
<organism evidence="2 3">
    <name type="scientific">Armillaria tabescens</name>
    <name type="common">Ringless honey mushroom</name>
    <name type="synonym">Agaricus tabescens</name>
    <dbReference type="NCBI Taxonomy" id="1929756"/>
    <lineage>
        <taxon>Eukaryota</taxon>
        <taxon>Fungi</taxon>
        <taxon>Dikarya</taxon>
        <taxon>Basidiomycota</taxon>
        <taxon>Agaricomycotina</taxon>
        <taxon>Agaricomycetes</taxon>
        <taxon>Agaricomycetidae</taxon>
        <taxon>Agaricales</taxon>
        <taxon>Marasmiineae</taxon>
        <taxon>Physalacriaceae</taxon>
        <taxon>Desarmillaria</taxon>
    </lineage>
</organism>